<evidence type="ECO:0000313" key="1">
    <source>
        <dbReference type="EMBL" id="KAJ1679749.1"/>
    </source>
</evidence>
<keyword evidence="1" id="KW-0378">Hydrolase</keyword>
<protein>
    <submittedName>
        <fullName evidence="1">20S-pre-rRNA D-site endonuclease nob1</fullName>
    </submittedName>
</protein>
<comment type="caution">
    <text evidence="1">The sequence shown here is derived from an EMBL/GenBank/DDBJ whole genome shotgun (WGS) entry which is preliminary data.</text>
</comment>
<keyword evidence="2" id="KW-1185">Reference proteome</keyword>
<sequence length="515" mass="56434">MSAAEAETPRSYAAQLMNAPALSQEGGSSSSANIAGSAQATAATDNAVAAAGEMEASASNSSKLIKTLVIDTNPLLKGLKIGHISEKYVTVPEVLQEVRSKGARSNLESLLLGLDLEVVEPDVESLNFVTNFSKMTGDFASLAIADLRVLALTYMLERKSNGADHLHKEPVKSVPKPHQLQKTAGVSAPRCASEENPAHSWENGEDGEPTVELAEELEKKLHVSQEAQEREQNKTDRVEEEVGEIEGEAKQEEEEGGEWHTISSRKPRRRNRKHNIGFGGGWITPENLKQQQVRDDANIDIVDAKSADRPMDVACMTADFAMQNVLLQVGLNLVSPDGAIVKQLKTWVQRCQTCTKLVPEMEKKFCPSCGHSSLTRVAVSVNSQGELKVHLKRNYQYRLKGTKYSIPKPKGGRVSKDIILREDEKAFQDNMHKWKVQQNKVVKQQAKAAASGESGLFDLDYVPSMWLGPSASGVNKNVATYNHVDLDARGLPVVGYGRKNPNVSRKTGNRKNKKH</sequence>
<keyword evidence="1" id="KW-0255">Endonuclease</keyword>
<dbReference type="Proteomes" id="UP001145114">
    <property type="component" value="Unassembled WGS sequence"/>
</dbReference>
<name>A0ACC1I0U3_9FUNG</name>
<organism evidence="1 2">
    <name type="scientific">Spiromyces aspiralis</name>
    <dbReference type="NCBI Taxonomy" id="68401"/>
    <lineage>
        <taxon>Eukaryota</taxon>
        <taxon>Fungi</taxon>
        <taxon>Fungi incertae sedis</taxon>
        <taxon>Zoopagomycota</taxon>
        <taxon>Kickxellomycotina</taxon>
        <taxon>Kickxellomycetes</taxon>
        <taxon>Kickxellales</taxon>
        <taxon>Kickxellaceae</taxon>
        <taxon>Spiromyces</taxon>
    </lineage>
</organism>
<keyword evidence="1" id="KW-0540">Nuclease</keyword>
<proteinExistence type="predicted"/>
<evidence type="ECO:0000313" key="2">
    <source>
        <dbReference type="Proteomes" id="UP001145114"/>
    </source>
</evidence>
<gene>
    <name evidence="1" type="primary">nob1</name>
    <name evidence="1" type="ORF">EV182_001407</name>
</gene>
<dbReference type="EMBL" id="JAMZIH010000200">
    <property type="protein sequence ID" value="KAJ1679749.1"/>
    <property type="molecule type" value="Genomic_DNA"/>
</dbReference>
<reference evidence="1" key="1">
    <citation type="submission" date="2022-06" db="EMBL/GenBank/DDBJ databases">
        <title>Phylogenomic reconstructions and comparative analyses of Kickxellomycotina fungi.</title>
        <authorList>
            <person name="Reynolds N.K."/>
            <person name="Stajich J.E."/>
            <person name="Barry K."/>
            <person name="Grigoriev I.V."/>
            <person name="Crous P."/>
            <person name="Smith M.E."/>
        </authorList>
    </citation>
    <scope>NUCLEOTIDE SEQUENCE</scope>
    <source>
        <strain evidence="1">RSA 2271</strain>
    </source>
</reference>
<accession>A0ACC1I0U3</accession>